<gene>
    <name evidence="2" type="ORF">PHYPO_G00024660</name>
</gene>
<evidence type="ECO:0000313" key="3">
    <source>
        <dbReference type="Proteomes" id="UP000327468"/>
    </source>
</evidence>
<feature type="compositionally biased region" description="Polar residues" evidence="1">
    <location>
        <begin position="24"/>
        <end position="38"/>
    </location>
</feature>
<accession>A0A5N5MX43</accession>
<dbReference type="AlphaFoldDB" id="A0A5N5MX43"/>
<protein>
    <submittedName>
        <fullName evidence="2">Uncharacterized protein</fullName>
    </submittedName>
</protein>
<evidence type="ECO:0000313" key="2">
    <source>
        <dbReference type="EMBL" id="KAB5559073.1"/>
    </source>
</evidence>
<evidence type="ECO:0000256" key="1">
    <source>
        <dbReference type="SAM" id="MobiDB-lite"/>
    </source>
</evidence>
<organism evidence="2 3">
    <name type="scientific">Pangasianodon hypophthalmus</name>
    <name type="common">Striped catfish</name>
    <name type="synonym">Helicophagus hypophthalmus</name>
    <dbReference type="NCBI Taxonomy" id="310915"/>
    <lineage>
        <taxon>Eukaryota</taxon>
        <taxon>Metazoa</taxon>
        <taxon>Chordata</taxon>
        <taxon>Craniata</taxon>
        <taxon>Vertebrata</taxon>
        <taxon>Euteleostomi</taxon>
        <taxon>Actinopterygii</taxon>
        <taxon>Neopterygii</taxon>
        <taxon>Teleostei</taxon>
        <taxon>Ostariophysi</taxon>
        <taxon>Siluriformes</taxon>
        <taxon>Pangasiidae</taxon>
        <taxon>Pangasianodon</taxon>
    </lineage>
</organism>
<keyword evidence="3" id="KW-1185">Reference proteome</keyword>
<name>A0A5N5MX43_PANHP</name>
<proteinExistence type="predicted"/>
<sequence length="66" mass="7147">MASACVINVQKKVGRGEEPELGGPSSTTSSRSAEQHSYSARDGDWVSLAVQPFPRCLSWICILHSQ</sequence>
<reference evidence="2 3" key="1">
    <citation type="submission" date="2019-06" db="EMBL/GenBank/DDBJ databases">
        <title>A chromosome-scale genome assembly of the striped catfish, Pangasianodon hypophthalmus.</title>
        <authorList>
            <person name="Wen M."/>
            <person name="Zahm M."/>
            <person name="Roques C."/>
            <person name="Cabau C."/>
            <person name="Klopp C."/>
            <person name="Donnadieu C."/>
            <person name="Jouanno E."/>
            <person name="Avarre J.-C."/>
            <person name="Campet M."/>
            <person name="Ha T.T.T."/>
            <person name="Dugue R."/>
            <person name="Lampietro C."/>
            <person name="Louis A."/>
            <person name="Herpin A."/>
            <person name="Echchiki A."/>
            <person name="Berthelot C."/>
            <person name="Parey E."/>
            <person name="Roest-Crollius H."/>
            <person name="Braasch I."/>
            <person name="Postlethwait J."/>
            <person name="Bobe J."/>
            <person name="Montfort J."/>
            <person name="Bouchez O."/>
            <person name="Begum T."/>
            <person name="Schartl M."/>
            <person name="Guiguen Y."/>
        </authorList>
    </citation>
    <scope>NUCLEOTIDE SEQUENCE [LARGE SCALE GENOMIC DNA]</scope>
    <source>
        <strain evidence="2 3">Indonesia</strain>
        <tissue evidence="2">Blood</tissue>
    </source>
</reference>
<dbReference type="EMBL" id="VFJC01000012">
    <property type="protein sequence ID" value="KAB5559073.1"/>
    <property type="molecule type" value="Genomic_DNA"/>
</dbReference>
<dbReference type="Proteomes" id="UP000327468">
    <property type="component" value="Chromosome 11"/>
</dbReference>
<feature type="region of interest" description="Disordered" evidence="1">
    <location>
        <begin position="1"/>
        <end position="41"/>
    </location>
</feature>
<comment type="caution">
    <text evidence="2">The sequence shown here is derived from an EMBL/GenBank/DDBJ whole genome shotgun (WGS) entry which is preliminary data.</text>
</comment>